<dbReference type="PANTHER" id="PTHR45962:SF1">
    <property type="entry name" value="N-FATTY-ACYL-AMINO ACID SYNTHASE_HYDROLASE PM20D1"/>
    <property type="match status" value="1"/>
</dbReference>
<dbReference type="EC" id="3.5.1.18" evidence="7"/>
<comment type="similarity">
    <text evidence="1">Belongs to the peptidase M20A family.</text>
</comment>
<dbReference type="InterPro" id="IPR047177">
    <property type="entry name" value="Pept_M20A"/>
</dbReference>
<dbReference type="PROSITE" id="PS00758">
    <property type="entry name" value="ARGE_DAPE_CPG2_1"/>
    <property type="match status" value="1"/>
</dbReference>
<dbReference type="InterPro" id="IPR011650">
    <property type="entry name" value="Peptidase_M20_dimer"/>
</dbReference>
<dbReference type="AlphaFoldDB" id="A0A174G3F5"/>
<dbReference type="GO" id="GO:0009014">
    <property type="term" value="F:succinyl-diaminopimelate desuccinylase activity"/>
    <property type="evidence" value="ECO:0007669"/>
    <property type="project" value="UniProtKB-EC"/>
</dbReference>
<evidence type="ECO:0000256" key="3">
    <source>
        <dbReference type="ARBA" id="ARBA00022723"/>
    </source>
</evidence>
<dbReference type="Gene3D" id="1.10.150.900">
    <property type="match status" value="1"/>
</dbReference>
<dbReference type="GO" id="GO:0008233">
    <property type="term" value="F:peptidase activity"/>
    <property type="evidence" value="ECO:0007669"/>
    <property type="project" value="UniProtKB-KW"/>
</dbReference>
<dbReference type="InterPro" id="IPR002933">
    <property type="entry name" value="Peptidase_M20"/>
</dbReference>
<dbReference type="STRING" id="338188.ERS852397_02315"/>
<dbReference type="PANTHER" id="PTHR45962">
    <property type="entry name" value="N-FATTY-ACYL-AMINO ACID SYNTHASE/HYDROLASE PM20D1"/>
    <property type="match status" value="1"/>
</dbReference>
<gene>
    <name evidence="7" type="primary">dapE_2</name>
    <name evidence="7" type="ORF">ERS852397_02315</name>
</gene>
<evidence type="ECO:0000259" key="6">
    <source>
        <dbReference type="Pfam" id="PF07687"/>
    </source>
</evidence>
<protein>
    <submittedName>
        <fullName evidence="7">Succinyl-diaminopimelate desuccinylase</fullName>
        <ecNumber evidence="7">3.5.1.18</ecNumber>
    </submittedName>
</protein>
<dbReference type="RefSeq" id="WP_055279162.1">
    <property type="nucleotide sequence ID" value="NZ_CABIXA010000011.1"/>
</dbReference>
<dbReference type="Gene3D" id="3.40.630.10">
    <property type="entry name" value="Zn peptidases"/>
    <property type="match status" value="1"/>
</dbReference>
<dbReference type="SUPFAM" id="SSF53187">
    <property type="entry name" value="Zn-dependent exopeptidases"/>
    <property type="match status" value="1"/>
</dbReference>
<name>A0A174G3F5_9BACE</name>
<dbReference type="Proteomes" id="UP000095517">
    <property type="component" value="Unassembled WGS sequence"/>
</dbReference>
<reference evidence="7 8" key="1">
    <citation type="submission" date="2015-09" db="EMBL/GenBank/DDBJ databases">
        <authorList>
            <consortium name="Pathogen Informatics"/>
        </authorList>
    </citation>
    <scope>NUCLEOTIDE SEQUENCE [LARGE SCALE GENOMIC DNA]</scope>
    <source>
        <strain evidence="7 8">2789STDY5608840</strain>
    </source>
</reference>
<dbReference type="SUPFAM" id="SSF55031">
    <property type="entry name" value="Bacterial exopeptidase dimerisation domain"/>
    <property type="match status" value="1"/>
</dbReference>
<keyword evidence="2" id="KW-0645">Protease</keyword>
<dbReference type="InterPro" id="IPR001261">
    <property type="entry name" value="ArgE/DapE_CS"/>
</dbReference>
<keyword evidence="3" id="KW-0479">Metal-binding</keyword>
<proteinExistence type="inferred from homology"/>
<dbReference type="Pfam" id="PF07687">
    <property type="entry name" value="M20_dimer"/>
    <property type="match status" value="1"/>
</dbReference>
<sequence>MKMKKILAVLLILLLILILVLVVRTVTYKFGKVPKNADDKELVNTAPSEQSVHRFVGGIRIPTISNEVYEETDFKPFDEFMKYLADSYPEVYRVMDVDTINTYGLVFHWKGKNSDLKPILFLSHYDVVSVVGYDPSTATVADTVFRFDDKPLPPIRTYSEKWDYPPFSGAVAGGRIYGRGTLDMKCMLFSLMEGADNLIAEGFQPERDIWFAFGQDEEVSGRQGAFKIADYFKQKGLRFSAVYDEGGIIAAPGSAIESIQEPLALVGVGEKGFLTLRLTIKGMGGHSSMPPSKSSLVYAAEIIEKLNDNQFPAEIISPIAAFFDNVGEEMGFFSQMAIANQWLLEPLLLKTMEKSPASNALVRTTTAITMAKGSDAANVLASEAEVTVNFRILPGESVAGVIEHVKKLCEGYDVAIHVVSERAPSSISPENVRGFEIIKEEMAKIYPAAIVTSYITIGGTDSYKYQTVSDDIYRFLPICLNQYEQRTIHNENEYISLENFGKMQWYFKELMKNY</sequence>
<evidence type="ECO:0000256" key="5">
    <source>
        <dbReference type="ARBA" id="ARBA00022833"/>
    </source>
</evidence>
<evidence type="ECO:0000256" key="2">
    <source>
        <dbReference type="ARBA" id="ARBA00022670"/>
    </source>
</evidence>
<feature type="domain" description="Peptidase M20 dimerisation" evidence="6">
    <location>
        <begin position="268"/>
        <end position="410"/>
    </location>
</feature>
<accession>A0A174G3F5</accession>
<keyword evidence="4 7" id="KW-0378">Hydrolase</keyword>
<evidence type="ECO:0000313" key="7">
    <source>
        <dbReference type="EMBL" id="CUO57014.1"/>
    </source>
</evidence>
<dbReference type="EMBL" id="CYZH01000011">
    <property type="protein sequence ID" value="CUO57014.1"/>
    <property type="molecule type" value="Genomic_DNA"/>
</dbReference>
<organism evidence="7 8">
    <name type="scientific">Bacteroides finegoldii</name>
    <dbReference type="NCBI Taxonomy" id="338188"/>
    <lineage>
        <taxon>Bacteria</taxon>
        <taxon>Pseudomonadati</taxon>
        <taxon>Bacteroidota</taxon>
        <taxon>Bacteroidia</taxon>
        <taxon>Bacteroidales</taxon>
        <taxon>Bacteroidaceae</taxon>
        <taxon>Bacteroides</taxon>
    </lineage>
</organism>
<dbReference type="GO" id="GO:0006508">
    <property type="term" value="P:proteolysis"/>
    <property type="evidence" value="ECO:0007669"/>
    <property type="project" value="UniProtKB-KW"/>
</dbReference>
<evidence type="ECO:0000256" key="1">
    <source>
        <dbReference type="ARBA" id="ARBA00006247"/>
    </source>
</evidence>
<keyword evidence="5" id="KW-0862">Zinc</keyword>
<evidence type="ECO:0000313" key="8">
    <source>
        <dbReference type="Proteomes" id="UP000095517"/>
    </source>
</evidence>
<evidence type="ECO:0000256" key="4">
    <source>
        <dbReference type="ARBA" id="ARBA00022801"/>
    </source>
</evidence>
<dbReference type="InterPro" id="IPR036264">
    <property type="entry name" value="Bact_exopeptidase_dim_dom"/>
</dbReference>
<dbReference type="Pfam" id="PF01546">
    <property type="entry name" value="Peptidase_M20"/>
    <property type="match status" value="1"/>
</dbReference>
<dbReference type="GO" id="GO:0046872">
    <property type="term" value="F:metal ion binding"/>
    <property type="evidence" value="ECO:0007669"/>
    <property type="project" value="UniProtKB-KW"/>
</dbReference>
<dbReference type="Gene3D" id="3.30.70.360">
    <property type="match status" value="1"/>
</dbReference>